<comment type="caution">
    <text evidence="9">The sequence shown here is derived from an EMBL/GenBank/DDBJ whole genome shotgun (WGS) entry which is preliminary data.</text>
</comment>
<evidence type="ECO:0000256" key="4">
    <source>
        <dbReference type="ARBA" id="ARBA00022475"/>
    </source>
</evidence>
<evidence type="ECO:0000256" key="5">
    <source>
        <dbReference type="ARBA" id="ARBA00022741"/>
    </source>
</evidence>
<keyword evidence="10" id="KW-1185">Reference proteome</keyword>
<evidence type="ECO:0000256" key="3">
    <source>
        <dbReference type="ARBA" id="ARBA00022448"/>
    </source>
</evidence>
<organism evidence="9 10">
    <name type="scientific">Candidatus Enterococcus ferrettii</name>
    <dbReference type="NCBI Taxonomy" id="2815324"/>
    <lineage>
        <taxon>Bacteria</taxon>
        <taxon>Bacillati</taxon>
        <taxon>Bacillota</taxon>
        <taxon>Bacilli</taxon>
        <taxon>Lactobacillales</taxon>
        <taxon>Enterococcaceae</taxon>
        <taxon>Enterococcus</taxon>
    </lineage>
</organism>
<dbReference type="PROSITE" id="PS50893">
    <property type="entry name" value="ABC_TRANSPORTER_2"/>
    <property type="match status" value="1"/>
</dbReference>
<dbReference type="InterPro" id="IPR027417">
    <property type="entry name" value="P-loop_NTPase"/>
</dbReference>
<dbReference type="GO" id="GO:0005524">
    <property type="term" value="F:ATP binding"/>
    <property type="evidence" value="ECO:0007669"/>
    <property type="project" value="UniProtKB-KW"/>
</dbReference>
<feature type="domain" description="ABC transporter" evidence="8">
    <location>
        <begin position="5"/>
        <end position="282"/>
    </location>
</feature>
<dbReference type="SMART" id="SM00382">
    <property type="entry name" value="AAA"/>
    <property type="match status" value="1"/>
</dbReference>
<comment type="similarity">
    <text evidence="2">Belongs to the ABC transporter superfamily.</text>
</comment>
<evidence type="ECO:0000313" key="9">
    <source>
        <dbReference type="EMBL" id="MEO1770646.1"/>
    </source>
</evidence>
<dbReference type="Proteomes" id="UP000664357">
    <property type="component" value="Unassembled WGS sequence"/>
</dbReference>
<evidence type="ECO:0000256" key="7">
    <source>
        <dbReference type="ARBA" id="ARBA00023136"/>
    </source>
</evidence>
<dbReference type="Gene3D" id="3.40.50.300">
    <property type="entry name" value="P-loop containing nucleotide triphosphate hydrolases"/>
    <property type="match status" value="1"/>
</dbReference>
<dbReference type="InterPro" id="IPR003439">
    <property type="entry name" value="ABC_transporter-like_ATP-bd"/>
</dbReference>
<dbReference type="EMBL" id="JAFREL020000002">
    <property type="protein sequence ID" value="MEO1770646.1"/>
    <property type="molecule type" value="Genomic_DNA"/>
</dbReference>
<gene>
    <name evidence="9" type="ORF">JZO67_002599</name>
</gene>
<evidence type="ECO:0000313" key="10">
    <source>
        <dbReference type="Proteomes" id="UP000664357"/>
    </source>
</evidence>
<comment type="subcellular location">
    <subcellularLocation>
        <location evidence="1">Cell membrane</location>
        <topology evidence="1">Peripheral membrane protein</topology>
    </subcellularLocation>
</comment>
<keyword evidence="4" id="KW-1003">Cell membrane</keyword>
<protein>
    <submittedName>
        <fullName evidence="9">Nickel transport system ATP-binding protein</fullName>
    </submittedName>
</protein>
<proteinExistence type="inferred from homology"/>
<dbReference type="RefSeq" id="WP_207704894.1">
    <property type="nucleotide sequence ID" value="NZ_JAFREL020000002.1"/>
</dbReference>
<accession>A0ABV0EPU4</accession>
<keyword evidence="6 9" id="KW-0067">ATP-binding</keyword>
<sequence>MEKILFVDQLTIEEKETKKHVLSNVTFDVKNNSCLGIFGPSGSGKTTLLTTIMQICHPSLQTTGEIRYVTNTGIEQIIQTKDETNKKIKLSYDFSFIPQNAIEAFDPIEKMGKQLEETFIENQLDKVQAKQRISTLLKKMELPESILTKYPLDKVQAKQRISTLLKKMELPESILTKYPFQLSGGTLQRCAIGLAIEMRTKVIIADEPTSSLDSLNKKKIVDLFFELKKNNQTTILIATHDIEILDFLSDEVLVMVDGKKVEQKETNPLDENDQTYLGAIRKKNRKISAPFWRLKNEKMARS</sequence>
<keyword evidence="3" id="KW-0813">Transport</keyword>
<reference evidence="9 10" key="2">
    <citation type="submission" date="2024-02" db="EMBL/GenBank/DDBJ databases">
        <title>The Genome Sequence of Enterococcus sp. DIV0159.</title>
        <authorList>
            <person name="Earl A."/>
            <person name="Manson A."/>
            <person name="Gilmore M."/>
            <person name="Sanders J."/>
            <person name="Shea T."/>
            <person name="Howe W."/>
            <person name="Livny J."/>
            <person name="Cuomo C."/>
            <person name="Neafsey D."/>
            <person name="Birren B."/>
        </authorList>
    </citation>
    <scope>NUCLEOTIDE SEQUENCE [LARGE SCALE GENOMIC DNA]</scope>
    <source>
        <strain evidence="9 10">665A</strain>
    </source>
</reference>
<reference evidence="9 10" key="1">
    <citation type="submission" date="2021-03" db="EMBL/GenBank/DDBJ databases">
        <authorList>
            <person name="Gilmore M.S."/>
            <person name="Schwartzman J."/>
            <person name="Van Tyne D."/>
            <person name="Martin M."/>
            <person name="Earl A.M."/>
            <person name="Manson A.L."/>
            <person name="Straub T."/>
            <person name="Salamzade R."/>
            <person name="Saavedra J."/>
            <person name="Lebreton F."/>
            <person name="Prichula J."/>
            <person name="Schaufler K."/>
            <person name="Gaca A."/>
            <person name="Sgardioli B."/>
            <person name="Wagenaar J."/>
            <person name="Strong T."/>
        </authorList>
    </citation>
    <scope>NUCLEOTIDE SEQUENCE [LARGE SCALE GENOMIC DNA]</scope>
    <source>
        <strain evidence="9 10">665A</strain>
    </source>
</reference>
<dbReference type="InterPro" id="IPR003593">
    <property type="entry name" value="AAA+_ATPase"/>
</dbReference>
<keyword evidence="7" id="KW-0472">Membrane</keyword>
<name>A0ABV0EPU4_9ENTE</name>
<evidence type="ECO:0000259" key="8">
    <source>
        <dbReference type="PROSITE" id="PS50893"/>
    </source>
</evidence>
<dbReference type="PANTHER" id="PTHR43297:SF2">
    <property type="entry name" value="DIPEPTIDE TRANSPORT ATP-BINDING PROTEIN DPPD"/>
    <property type="match status" value="1"/>
</dbReference>
<evidence type="ECO:0000256" key="6">
    <source>
        <dbReference type="ARBA" id="ARBA00022840"/>
    </source>
</evidence>
<dbReference type="PANTHER" id="PTHR43297">
    <property type="entry name" value="OLIGOPEPTIDE TRANSPORT ATP-BINDING PROTEIN APPD"/>
    <property type="match status" value="1"/>
</dbReference>
<dbReference type="SUPFAM" id="SSF52540">
    <property type="entry name" value="P-loop containing nucleoside triphosphate hydrolases"/>
    <property type="match status" value="1"/>
</dbReference>
<evidence type="ECO:0000256" key="1">
    <source>
        <dbReference type="ARBA" id="ARBA00004202"/>
    </source>
</evidence>
<evidence type="ECO:0000256" key="2">
    <source>
        <dbReference type="ARBA" id="ARBA00005417"/>
    </source>
</evidence>
<dbReference type="Pfam" id="PF00005">
    <property type="entry name" value="ABC_tran"/>
    <property type="match status" value="1"/>
</dbReference>
<keyword evidence="5" id="KW-0547">Nucleotide-binding</keyword>
<dbReference type="InterPro" id="IPR050388">
    <property type="entry name" value="ABC_Ni/Peptide_Import"/>
</dbReference>